<dbReference type="OrthoDB" id="10584540at2759"/>
<dbReference type="Proteomes" id="UP001165082">
    <property type="component" value="Unassembled WGS sequence"/>
</dbReference>
<sequence>MEMNEGHTFTSQPIEGDVEQVPNNAAEKMFESMVNGGVDIGSDLTCVVSKCTLLVYLHFGVPPPPSLFEAVSKLEGGHRDGVALWLPIPSAVSLLNESGGEEVKKHLWNSCRASSSTKMGSFLANVSSKYYKTWPSLGLKWSEVKSVLPDALGNKAVDGEVARALVEGGGTDEEGLVAKLGELRHHHNSL</sequence>
<feature type="non-terminal residue" evidence="1">
    <location>
        <position position="190"/>
    </location>
</feature>
<gene>
    <name evidence="1" type="ORF">TrRE_jg3781</name>
</gene>
<organism evidence="1 2">
    <name type="scientific">Triparma retinervis</name>
    <dbReference type="NCBI Taxonomy" id="2557542"/>
    <lineage>
        <taxon>Eukaryota</taxon>
        <taxon>Sar</taxon>
        <taxon>Stramenopiles</taxon>
        <taxon>Ochrophyta</taxon>
        <taxon>Bolidophyceae</taxon>
        <taxon>Parmales</taxon>
        <taxon>Triparmaceae</taxon>
        <taxon>Triparma</taxon>
    </lineage>
</organism>
<name>A0A9W7AB01_9STRA</name>
<accession>A0A9W7AB01</accession>
<evidence type="ECO:0000313" key="2">
    <source>
        <dbReference type="Proteomes" id="UP001165082"/>
    </source>
</evidence>
<comment type="caution">
    <text evidence="1">The sequence shown here is derived from an EMBL/GenBank/DDBJ whole genome shotgun (WGS) entry which is preliminary data.</text>
</comment>
<reference evidence="1" key="1">
    <citation type="submission" date="2022-07" db="EMBL/GenBank/DDBJ databases">
        <title>Genome analysis of Parmales, a sister group of diatoms, reveals the evolutionary specialization of diatoms from phago-mixotrophs to photoautotrophs.</title>
        <authorList>
            <person name="Ban H."/>
            <person name="Sato S."/>
            <person name="Yoshikawa S."/>
            <person name="Kazumasa Y."/>
            <person name="Nakamura Y."/>
            <person name="Ichinomiya M."/>
            <person name="Saitoh K."/>
            <person name="Sato N."/>
            <person name="Blanc-Mathieu R."/>
            <person name="Endo H."/>
            <person name="Kuwata A."/>
            <person name="Ogata H."/>
        </authorList>
    </citation>
    <scope>NUCLEOTIDE SEQUENCE</scope>
</reference>
<keyword evidence="2" id="KW-1185">Reference proteome</keyword>
<proteinExistence type="predicted"/>
<evidence type="ECO:0000313" key="1">
    <source>
        <dbReference type="EMBL" id="GMH66986.1"/>
    </source>
</evidence>
<protein>
    <submittedName>
        <fullName evidence="1">Uncharacterized protein</fullName>
    </submittedName>
</protein>
<dbReference type="EMBL" id="BRXZ01001270">
    <property type="protein sequence ID" value="GMH66986.1"/>
    <property type="molecule type" value="Genomic_DNA"/>
</dbReference>
<dbReference type="AlphaFoldDB" id="A0A9W7AB01"/>